<gene>
    <name evidence="7" type="ORF">LZC95_47350</name>
</gene>
<evidence type="ECO:0000313" key="7">
    <source>
        <dbReference type="EMBL" id="WXA94057.1"/>
    </source>
</evidence>
<dbReference type="Pfam" id="PF03100">
    <property type="entry name" value="CcmE"/>
    <property type="match status" value="1"/>
</dbReference>
<feature type="transmembrane region" description="Helical" evidence="6">
    <location>
        <begin position="36"/>
        <end position="54"/>
    </location>
</feature>
<evidence type="ECO:0000256" key="2">
    <source>
        <dbReference type="ARBA" id="ARBA00022617"/>
    </source>
</evidence>
<dbReference type="RefSeq" id="WP_394844660.1">
    <property type="nucleotide sequence ID" value="NZ_CP089982.1"/>
</dbReference>
<dbReference type="InterPro" id="IPR004329">
    <property type="entry name" value="CcmE"/>
</dbReference>
<keyword evidence="3" id="KW-0201">Cytochrome c-type biogenesis</keyword>
<reference evidence="7 8" key="1">
    <citation type="submission" date="2021-12" db="EMBL/GenBank/DDBJ databases">
        <title>Discovery of the Pendulisporaceae a myxobacterial family with distinct sporulation behavior and unique specialized metabolism.</title>
        <authorList>
            <person name="Garcia R."/>
            <person name="Popoff A."/>
            <person name="Bader C.D."/>
            <person name="Loehr J."/>
            <person name="Walesch S."/>
            <person name="Walt C."/>
            <person name="Boldt J."/>
            <person name="Bunk B."/>
            <person name="Haeckl F.J.F.P.J."/>
            <person name="Gunesch A.P."/>
            <person name="Birkelbach J."/>
            <person name="Nuebel U."/>
            <person name="Pietschmann T."/>
            <person name="Bach T."/>
            <person name="Mueller R."/>
        </authorList>
    </citation>
    <scope>NUCLEOTIDE SEQUENCE [LARGE SCALE GENOMIC DNA]</scope>
    <source>
        <strain evidence="7 8">MSr12523</strain>
    </source>
</reference>
<dbReference type="Gene3D" id="2.40.50.140">
    <property type="entry name" value="Nucleic acid-binding proteins"/>
    <property type="match status" value="1"/>
</dbReference>
<keyword evidence="6" id="KW-1133">Transmembrane helix</keyword>
<evidence type="ECO:0000313" key="8">
    <source>
        <dbReference type="Proteomes" id="UP001379533"/>
    </source>
</evidence>
<evidence type="ECO:0000256" key="3">
    <source>
        <dbReference type="ARBA" id="ARBA00022748"/>
    </source>
</evidence>
<dbReference type="EMBL" id="CP089982">
    <property type="protein sequence ID" value="WXA94057.1"/>
    <property type="molecule type" value="Genomic_DNA"/>
</dbReference>
<sequence>MAQDEVVEGEKDDGIEVPIRRRGPVKQDEQARKRGVLIVVGMVGLGGLLAGVFLTQMKDSAVYSKPVDELVAQKTKFAGRPVRAEGNLVHGTLMKREQPCEYRFTISKNGVEVPVRYAQCVVPDTFRDVAGMDVGVTVEGELRADNSFEATNVLAKCPSKYEMKERASKGEQMPHAQVDGT</sequence>
<comment type="subcellular location">
    <subcellularLocation>
        <location evidence="1">Membrane</location>
    </subcellularLocation>
</comment>
<evidence type="ECO:0000256" key="1">
    <source>
        <dbReference type="ARBA" id="ARBA00004370"/>
    </source>
</evidence>
<keyword evidence="4 6" id="KW-0472">Membrane</keyword>
<keyword evidence="8" id="KW-1185">Reference proteome</keyword>
<protein>
    <submittedName>
        <fullName evidence="7">Cytochrome c maturation protein CcmE</fullName>
    </submittedName>
</protein>
<keyword evidence="6" id="KW-0812">Transmembrane</keyword>
<organism evidence="7 8">
    <name type="scientific">Pendulispora brunnea</name>
    <dbReference type="NCBI Taxonomy" id="2905690"/>
    <lineage>
        <taxon>Bacteria</taxon>
        <taxon>Pseudomonadati</taxon>
        <taxon>Myxococcota</taxon>
        <taxon>Myxococcia</taxon>
        <taxon>Myxococcales</taxon>
        <taxon>Sorangiineae</taxon>
        <taxon>Pendulisporaceae</taxon>
        <taxon>Pendulispora</taxon>
    </lineage>
</organism>
<keyword evidence="2" id="KW-0479">Metal-binding</keyword>
<accession>A0ABZ2K9N8</accession>
<name>A0ABZ2K9N8_9BACT</name>
<proteinExistence type="predicted"/>
<keyword evidence="2" id="KW-0349">Heme</keyword>
<dbReference type="InterPro" id="IPR036127">
    <property type="entry name" value="CcmE-like_sf"/>
</dbReference>
<keyword evidence="2" id="KW-0408">Iron</keyword>
<dbReference type="SUPFAM" id="SSF82093">
    <property type="entry name" value="Heme chaperone CcmE"/>
    <property type="match status" value="1"/>
</dbReference>
<dbReference type="InterPro" id="IPR012340">
    <property type="entry name" value="NA-bd_OB-fold"/>
</dbReference>
<evidence type="ECO:0000256" key="5">
    <source>
        <dbReference type="SAM" id="MobiDB-lite"/>
    </source>
</evidence>
<dbReference type="Proteomes" id="UP001379533">
    <property type="component" value="Chromosome"/>
</dbReference>
<evidence type="ECO:0000256" key="6">
    <source>
        <dbReference type="SAM" id="Phobius"/>
    </source>
</evidence>
<feature type="region of interest" description="Disordered" evidence="5">
    <location>
        <begin position="1"/>
        <end position="26"/>
    </location>
</feature>
<evidence type="ECO:0000256" key="4">
    <source>
        <dbReference type="ARBA" id="ARBA00023136"/>
    </source>
</evidence>